<evidence type="ECO:0000313" key="2">
    <source>
        <dbReference type="Proteomes" id="UP000568022"/>
    </source>
</evidence>
<accession>A0A7W8BX73</accession>
<gene>
    <name evidence="1" type="ORF">FHS32_007035</name>
</gene>
<dbReference type="Gene3D" id="3.30.559.10">
    <property type="entry name" value="Chloramphenicol acetyltransferase-like domain"/>
    <property type="match status" value="1"/>
</dbReference>
<evidence type="ECO:0008006" key="3">
    <source>
        <dbReference type="Google" id="ProtNLM"/>
    </source>
</evidence>
<comment type="caution">
    <text evidence="1">The sequence shown here is derived from an EMBL/GenBank/DDBJ whole genome shotgun (WGS) entry which is preliminary data.</text>
</comment>
<dbReference type="Gene3D" id="3.30.559.30">
    <property type="entry name" value="Nonribosomal peptide synthetase, condensation domain"/>
    <property type="match status" value="1"/>
</dbReference>
<dbReference type="EMBL" id="JACHJE010000031">
    <property type="protein sequence ID" value="MBB5130238.1"/>
    <property type="molecule type" value="Genomic_DNA"/>
</dbReference>
<name>A0A7W8BX73_9ACTN</name>
<protein>
    <recommendedName>
        <fullName evidence="3">Condensation domain-containing protein</fullName>
    </recommendedName>
</protein>
<dbReference type="AlphaFoldDB" id="A0A7W8BX73"/>
<reference evidence="1 2" key="1">
    <citation type="submission" date="2020-08" db="EMBL/GenBank/DDBJ databases">
        <title>Genomic Encyclopedia of Type Strains, Phase III (KMG-III): the genomes of soil and plant-associated and newly described type strains.</title>
        <authorList>
            <person name="Whitman W."/>
        </authorList>
    </citation>
    <scope>NUCLEOTIDE SEQUENCE [LARGE SCALE GENOMIC DNA]</scope>
    <source>
        <strain evidence="1 2">CECT 3226</strain>
    </source>
</reference>
<dbReference type="SUPFAM" id="SSF52777">
    <property type="entry name" value="CoA-dependent acyltransferases"/>
    <property type="match status" value="1"/>
</dbReference>
<dbReference type="InterPro" id="IPR023213">
    <property type="entry name" value="CAT-like_dom_sf"/>
</dbReference>
<evidence type="ECO:0000313" key="1">
    <source>
        <dbReference type="EMBL" id="MBB5130238.1"/>
    </source>
</evidence>
<organism evidence="1 2">
    <name type="scientific">Streptomyces griseoloalbus</name>
    <dbReference type="NCBI Taxonomy" id="67303"/>
    <lineage>
        <taxon>Bacteria</taxon>
        <taxon>Bacillati</taxon>
        <taxon>Actinomycetota</taxon>
        <taxon>Actinomycetes</taxon>
        <taxon>Kitasatosporales</taxon>
        <taxon>Streptomycetaceae</taxon>
        <taxon>Streptomyces</taxon>
    </lineage>
</organism>
<keyword evidence="2" id="KW-1185">Reference proteome</keyword>
<dbReference type="Proteomes" id="UP000568022">
    <property type="component" value="Unassembled WGS sequence"/>
</dbReference>
<sequence>MVEMFHHRGLDPVHWPLSIVFDEDACTDEAGVLAALQGLADRHDVLTAVFEDVGDTFDHADPDTFPRQIVHRGADVRPLTIEVNSVDAPLTGEGVLGLTQSEFVRRRQAFMPLLINRGGRWSGGAVVSHLAVDGSGLELLHDEFRELLAGRTPRPRAAQITEVLKAERSLEFAQAEKENLAVVQRMLGEAAGTNLRKDPTDAATFGVVESAEHARSLARLHSALRVSKPGISLVVYAILLSVELSTRQVVVRSQHRRPSPVPGAVSVVANSPFAFTSVTIDPHLTFRDLVVREYAKLVEGYRASLFSPYGYERVKRAVAAERGIEEINGVPEFNYLLKAGPRRARAKVIAASRVERSWYEVVDGIQPNSRGNLSIFEETDHDVLQLFGTAWRESSDSFEVIRTFNRFCAVAATDVDQRVGDILDRARHAYRRHPVSPSLP</sequence>
<proteinExistence type="predicted"/>